<keyword evidence="2" id="KW-0694">RNA-binding</keyword>
<dbReference type="Pfam" id="PF10150">
    <property type="entry name" value="RNase_E_G"/>
    <property type="match status" value="1"/>
</dbReference>
<proteinExistence type="predicted"/>
<sequence length="318" mass="33942">MWLIEQGIGEDRAVLLDGGEVVAAKIDWPGRAAPGQVEDATLIRRAGGSRRGILRLNSGEEALVDRLPREASEGAPIRIEILRSAMAETGRYKLAQSRPCDAPLRPAPRLADVLPDARVVHRFPSGVWEDVWGEAWSGAVAFAGGALVLSPTPAMTVIDVDGPLPPAALALAAAEAVAATIRRLDLGGSIGIDFPTLEAKAERQAVDTVLAQALEGWTHERTAMNGFGFVQIVARMERPSLLARLPHARAGSAARLLLRRAERVEEAGTLLLRAHPSVIAAITPAWREELAQRSGRRLEFQEDAGLALDGGFAQAVTL</sequence>
<evidence type="ECO:0000313" key="5">
    <source>
        <dbReference type="Proteomes" id="UP000548867"/>
    </source>
</evidence>
<reference evidence="4 5" key="1">
    <citation type="submission" date="2020-08" db="EMBL/GenBank/DDBJ databases">
        <title>Genomic Encyclopedia of Type Strains, Phase IV (KMG-IV): sequencing the most valuable type-strain genomes for metagenomic binning, comparative biology and taxonomic classification.</title>
        <authorList>
            <person name="Goeker M."/>
        </authorList>
    </citation>
    <scope>NUCLEOTIDE SEQUENCE [LARGE SCALE GENOMIC DNA]</scope>
    <source>
        <strain evidence="4 5">DSM 27057</strain>
    </source>
</reference>
<organism evidence="4 5">
    <name type="scientific">Novosphingobium sediminicola</name>
    <dbReference type="NCBI Taxonomy" id="563162"/>
    <lineage>
        <taxon>Bacteria</taxon>
        <taxon>Pseudomonadati</taxon>
        <taxon>Pseudomonadota</taxon>
        <taxon>Alphaproteobacteria</taxon>
        <taxon>Sphingomonadales</taxon>
        <taxon>Sphingomonadaceae</taxon>
        <taxon>Novosphingobium</taxon>
    </lineage>
</organism>
<dbReference type="Proteomes" id="UP000548867">
    <property type="component" value="Unassembled WGS sequence"/>
</dbReference>
<dbReference type="AlphaFoldDB" id="A0A7W6G798"/>
<dbReference type="EMBL" id="JACIDX010000012">
    <property type="protein sequence ID" value="MBB3956143.1"/>
    <property type="molecule type" value="Genomic_DNA"/>
</dbReference>
<keyword evidence="5" id="KW-1185">Reference proteome</keyword>
<dbReference type="GO" id="GO:0016787">
    <property type="term" value="F:hydrolase activity"/>
    <property type="evidence" value="ECO:0007669"/>
    <property type="project" value="UniProtKB-KW"/>
</dbReference>
<evidence type="ECO:0000256" key="1">
    <source>
        <dbReference type="ARBA" id="ARBA00022801"/>
    </source>
</evidence>
<gene>
    <name evidence="4" type="ORF">GGR38_003101</name>
</gene>
<evidence type="ECO:0000256" key="2">
    <source>
        <dbReference type="ARBA" id="ARBA00022884"/>
    </source>
</evidence>
<feature type="domain" description="RNA-binding protein AU-1/Ribonuclease E/G" evidence="3">
    <location>
        <begin position="143"/>
        <end position="231"/>
    </location>
</feature>
<dbReference type="GO" id="GO:0003723">
    <property type="term" value="F:RNA binding"/>
    <property type="evidence" value="ECO:0007669"/>
    <property type="project" value="UniProtKB-KW"/>
</dbReference>
<comment type="caution">
    <text evidence="4">The sequence shown here is derived from an EMBL/GenBank/DDBJ whole genome shotgun (WGS) entry which is preliminary data.</text>
</comment>
<name>A0A7W6G798_9SPHN</name>
<evidence type="ECO:0000313" key="4">
    <source>
        <dbReference type="EMBL" id="MBB3956143.1"/>
    </source>
</evidence>
<accession>A0A7W6G798</accession>
<dbReference type="RefSeq" id="WP_183627069.1">
    <property type="nucleotide sequence ID" value="NZ_JACIDX010000012.1"/>
</dbReference>
<keyword evidence="1" id="KW-0378">Hydrolase</keyword>
<protein>
    <recommendedName>
        <fullName evidence="3">RNA-binding protein AU-1/Ribonuclease E/G domain-containing protein</fullName>
    </recommendedName>
</protein>
<evidence type="ECO:0000259" key="3">
    <source>
        <dbReference type="Pfam" id="PF10150"/>
    </source>
</evidence>
<dbReference type="InterPro" id="IPR019307">
    <property type="entry name" value="RNA-bd_AU-1/RNase_E/G"/>
</dbReference>